<sequence>MNYKKLKIIFIGIQLTLLLLCFFYRSFIGFYALINGVISVALALKIYNGKIGPAFVFALFMAGAIISLLLCAIIFGFNFDRFQ</sequence>
<keyword evidence="1" id="KW-1133">Transmembrane helix</keyword>
<dbReference type="Proteomes" id="UP000199672">
    <property type="component" value="Unassembled WGS sequence"/>
</dbReference>
<keyword evidence="3" id="KW-1185">Reference proteome</keyword>
<keyword evidence="1" id="KW-0812">Transmembrane</keyword>
<protein>
    <submittedName>
        <fullName evidence="2">Uncharacterized protein</fullName>
    </submittedName>
</protein>
<name>A0A1I1JTU1_9FLAO</name>
<evidence type="ECO:0000313" key="3">
    <source>
        <dbReference type="Proteomes" id="UP000199672"/>
    </source>
</evidence>
<keyword evidence="1" id="KW-0472">Membrane</keyword>
<organism evidence="2 3">
    <name type="scientific">Flavobacterium phragmitis</name>
    <dbReference type="NCBI Taxonomy" id="739143"/>
    <lineage>
        <taxon>Bacteria</taxon>
        <taxon>Pseudomonadati</taxon>
        <taxon>Bacteroidota</taxon>
        <taxon>Flavobacteriia</taxon>
        <taxon>Flavobacteriales</taxon>
        <taxon>Flavobacteriaceae</taxon>
        <taxon>Flavobacterium</taxon>
    </lineage>
</organism>
<dbReference type="EMBL" id="FOMH01000001">
    <property type="protein sequence ID" value="SFC51661.1"/>
    <property type="molecule type" value="Genomic_DNA"/>
</dbReference>
<evidence type="ECO:0000256" key="1">
    <source>
        <dbReference type="SAM" id="Phobius"/>
    </source>
</evidence>
<feature type="transmembrane region" description="Helical" evidence="1">
    <location>
        <begin position="54"/>
        <end position="77"/>
    </location>
</feature>
<gene>
    <name evidence="2" type="ORF">SAMN05216297_10196</name>
</gene>
<accession>A0A1I1JTU1</accession>
<proteinExistence type="predicted"/>
<dbReference type="AlphaFoldDB" id="A0A1I1JTU1"/>
<evidence type="ECO:0000313" key="2">
    <source>
        <dbReference type="EMBL" id="SFC51661.1"/>
    </source>
</evidence>
<reference evidence="3" key="1">
    <citation type="submission" date="2016-10" db="EMBL/GenBank/DDBJ databases">
        <authorList>
            <person name="Varghese N."/>
            <person name="Submissions S."/>
        </authorList>
    </citation>
    <scope>NUCLEOTIDE SEQUENCE [LARGE SCALE GENOMIC DNA]</scope>
    <source>
        <strain evidence="3">CGMCC 1.10370</strain>
    </source>
</reference>
<feature type="transmembrane region" description="Helical" evidence="1">
    <location>
        <begin position="30"/>
        <end position="48"/>
    </location>
</feature>
<dbReference type="STRING" id="739143.SAMN05216297_10196"/>